<gene>
    <name evidence="4" type="ORF">CPJCM30710_08490</name>
</gene>
<evidence type="ECO:0000256" key="2">
    <source>
        <dbReference type="ARBA" id="ARBA00022573"/>
    </source>
</evidence>
<keyword evidence="3" id="KW-0560">Oxidoreductase</keyword>
<dbReference type="Proteomes" id="UP000679179">
    <property type="component" value="Unassembled WGS sequence"/>
</dbReference>
<keyword evidence="2" id="KW-0169">Cobalamin biosynthesis</keyword>
<comment type="caution">
    <text evidence="4">The sequence shown here is derived from an EMBL/GenBank/DDBJ whole genome shotgun (WGS) entry which is preliminary data.</text>
</comment>
<dbReference type="Pfam" id="PF02571">
    <property type="entry name" value="CbiJ"/>
    <property type="match status" value="1"/>
</dbReference>
<reference evidence="4" key="1">
    <citation type="submission" date="2021-03" db="EMBL/GenBank/DDBJ databases">
        <title>Taxonomic study of Clostridium polyendosporum from meadow-gley soil under rice.</title>
        <authorList>
            <person name="Kobayashi H."/>
            <person name="Tanizawa Y."/>
            <person name="Yagura M."/>
        </authorList>
    </citation>
    <scope>NUCLEOTIDE SEQUENCE</scope>
    <source>
        <strain evidence="4">JCM 30710</strain>
    </source>
</reference>
<dbReference type="RefSeq" id="WP_212902929.1">
    <property type="nucleotide sequence ID" value="NZ_BOPZ01000005.1"/>
</dbReference>
<protein>
    <submittedName>
        <fullName evidence="4">Precorrin-6x reductase</fullName>
    </submittedName>
</protein>
<organism evidence="4 5">
    <name type="scientific">Clostridium polyendosporum</name>
    <dbReference type="NCBI Taxonomy" id="69208"/>
    <lineage>
        <taxon>Bacteria</taxon>
        <taxon>Bacillati</taxon>
        <taxon>Bacillota</taxon>
        <taxon>Clostridia</taxon>
        <taxon>Eubacteriales</taxon>
        <taxon>Clostridiaceae</taxon>
        <taxon>Clostridium</taxon>
    </lineage>
</organism>
<dbReference type="InterPro" id="IPR003723">
    <property type="entry name" value="Precorrin-6x_reduct"/>
</dbReference>
<dbReference type="GO" id="GO:0009236">
    <property type="term" value="P:cobalamin biosynthetic process"/>
    <property type="evidence" value="ECO:0007669"/>
    <property type="project" value="UniProtKB-KW"/>
</dbReference>
<dbReference type="GO" id="GO:0016994">
    <property type="term" value="F:precorrin-6A reductase activity"/>
    <property type="evidence" value="ECO:0007669"/>
    <property type="project" value="InterPro"/>
</dbReference>
<keyword evidence="5" id="KW-1185">Reference proteome</keyword>
<evidence type="ECO:0000256" key="3">
    <source>
        <dbReference type="ARBA" id="ARBA00023002"/>
    </source>
</evidence>
<dbReference type="PANTHER" id="PTHR36925">
    <property type="entry name" value="COBALT-PRECORRIN-6A REDUCTASE"/>
    <property type="match status" value="1"/>
</dbReference>
<evidence type="ECO:0000313" key="4">
    <source>
        <dbReference type="EMBL" id="GIM28183.1"/>
    </source>
</evidence>
<evidence type="ECO:0000313" key="5">
    <source>
        <dbReference type="Proteomes" id="UP000679179"/>
    </source>
</evidence>
<evidence type="ECO:0000256" key="1">
    <source>
        <dbReference type="ARBA" id="ARBA00004953"/>
    </source>
</evidence>
<dbReference type="EMBL" id="BOPZ01000005">
    <property type="protein sequence ID" value="GIM28183.1"/>
    <property type="molecule type" value="Genomic_DNA"/>
</dbReference>
<dbReference type="PROSITE" id="PS51014">
    <property type="entry name" value="COBK_CBIJ"/>
    <property type="match status" value="1"/>
</dbReference>
<comment type="pathway">
    <text evidence="1">Cofactor biosynthesis; adenosylcobalamin biosynthesis.</text>
</comment>
<accession>A0A919RZ06</accession>
<proteinExistence type="predicted"/>
<dbReference type="NCBIfam" id="TIGR00715">
    <property type="entry name" value="precor6x_red"/>
    <property type="match status" value="1"/>
</dbReference>
<name>A0A919RZ06_9CLOT</name>
<dbReference type="AlphaFoldDB" id="A0A919RZ06"/>
<dbReference type="PANTHER" id="PTHR36925:SF1">
    <property type="entry name" value="COBALT-PRECORRIN-6A REDUCTASE"/>
    <property type="match status" value="1"/>
</dbReference>
<sequence length="239" mass="27345">MIWIIGGTKESREFAEILKGKKEFLVSVATYAGYELLKKDNTVVLRMNKDEMINFIKKNDIDYIVDMSHPYAVEVTKNAREAAEVCDVRYLRYVRECADYKDVVQFDSFDKCIEFLKHINGCVFFTTGSKNIKDFEAIRGNNRFIYRVIPSAFSIEECVKYNVKMKDIIAALGPFSEELNIAMFKEYEADYVVMKDSGDAGGTKEKILACLSLGIRPLVIGRQKEQGINDMKKLLDSLT</sequence>